<dbReference type="PANTHER" id="PTHR47932:SF44">
    <property type="entry name" value="MIOREX COMPLEX COMPONENT 1"/>
    <property type="match status" value="1"/>
</dbReference>
<feature type="repeat" description="PPR" evidence="2">
    <location>
        <begin position="435"/>
        <end position="470"/>
    </location>
</feature>
<dbReference type="InterPro" id="IPR011990">
    <property type="entry name" value="TPR-like_helical_dom_sf"/>
</dbReference>
<dbReference type="InterPro" id="IPR033443">
    <property type="entry name" value="PROP1-like_PPR_dom"/>
</dbReference>
<dbReference type="PROSITE" id="PS51375">
    <property type="entry name" value="PPR"/>
    <property type="match status" value="1"/>
</dbReference>
<keyword evidence="1" id="KW-0677">Repeat</keyword>
<feature type="domain" description="PROP1-like PPR" evidence="4">
    <location>
        <begin position="413"/>
        <end position="583"/>
    </location>
</feature>
<gene>
    <name evidence="5" type="ORF">KVV02_005208</name>
</gene>
<evidence type="ECO:0000256" key="3">
    <source>
        <dbReference type="SAM" id="MobiDB-lite"/>
    </source>
</evidence>
<dbReference type="InterPro" id="IPR002885">
    <property type="entry name" value="PPR_rpt"/>
</dbReference>
<sequence length="884" mass="98060">MDSSKLLGQLSAADWNAYISWLSHHKDYPSMVRLHRIITSERGIGERCSSSSYSVLTEARLREMRNEHLPRTIPDKSEPWPAPLISSVIQKTVDWMEDIGVTPNQEMYGLWLTSVVEERNWDHGIAIWKRMKARKRMEPSTTMAVRTIQCYLNMNQVNDATKLFEAVLERSAVEQQRGSYEMLMDGGLFAGINNGREESEREARISDARIEHRKRQKHALKALASLQQTKSTSGASPGSPNSQHVRSWKTVAYPVLIETISLSTRDKDGAILSSELAVELYGYGKSLDATQFRFLIRHMGASSSSEMAEGFVKRWIGLSSVRPSRAEAASMTEKDGQAGTIVPAGPSKDTRKSSRVAMESARGLIDVGLLEVMKQAIEEQNFDRACRIFQGLCIQGTTVDSGTVEQLILGLTRSQDFSSATAVMERSLQDNQVPSIETADALLRGLVKADRLDESVAMFRDLTENHGLKPSAQMYRSLMRLTSSYGQLAMTQRILSMLKGLGVKQDWELYRDLMLCYVRSENLQGAIKVFENMDGAGIKNRIDHINVLLEGAVRQSFPPTVVGILEIMSSQEITPNAETWNILLNGAFQTKDRVLAQEMFKELADTVLPGASVRVDGTLRASRHPVAFQLLMIEFAERYGVEAALSLLKGSLDAGYPDHIAPSLYYELISMSCREQKGVAGYAFYQLLRRSERAQGRHSRIVSSALKGKSAQQNMTMPSSSSLPVSSSPSAPSPPTLSALPSVTPTSRSVQPTSPAAIYRQLMSQLEEECEYTLGKDMATDLIVSGNELNQEMVRHAIRFYTKSGELTTAFGLFTKMGRAYGVEPMKEMVMDLVEAFRSHGLETTAETSVQSSRGAVLDGSDAQQWMRILKGAMARFGVDESSL</sequence>
<evidence type="ECO:0000256" key="1">
    <source>
        <dbReference type="ARBA" id="ARBA00022737"/>
    </source>
</evidence>
<dbReference type="Gene3D" id="1.25.40.10">
    <property type="entry name" value="Tetratricopeptide repeat domain"/>
    <property type="match status" value="3"/>
</dbReference>
<organism evidence="5 6">
    <name type="scientific">Mortierella alpina</name>
    <name type="common">Oleaginous fungus</name>
    <name type="synonym">Mortierella renispora</name>
    <dbReference type="NCBI Taxonomy" id="64518"/>
    <lineage>
        <taxon>Eukaryota</taxon>
        <taxon>Fungi</taxon>
        <taxon>Fungi incertae sedis</taxon>
        <taxon>Mucoromycota</taxon>
        <taxon>Mortierellomycotina</taxon>
        <taxon>Mortierellomycetes</taxon>
        <taxon>Mortierellales</taxon>
        <taxon>Mortierellaceae</taxon>
        <taxon>Mortierella</taxon>
    </lineage>
</organism>
<dbReference type="Pfam" id="PF17177">
    <property type="entry name" value="PPR_long"/>
    <property type="match status" value="1"/>
</dbReference>
<dbReference type="AlphaFoldDB" id="A0A9P8CTP3"/>
<evidence type="ECO:0000259" key="4">
    <source>
        <dbReference type="Pfam" id="PF17177"/>
    </source>
</evidence>
<evidence type="ECO:0000313" key="5">
    <source>
        <dbReference type="EMBL" id="KAG9319148.1"/>
    </source>
</evidence>
<dbReference type="EMBL" id="JAIFTL010000588">
    <property type="protein sequence ID" value="KAG9319148.1"/>
    <property type="molecule type" value="Genomic_DNA"/>
</dbReference>
<evidence type="ECO:0000313" key="6">
    <source>
        <dbReference type="Proteomes" id="UP000717515"/>
    </source>
</evidence>
<evidence type="ECO:0000256" key="2">
    <source>
        <dbReference type="PROSITE-ProRule" id="PRU00708"/>
    </source>
</evidence>
<protein>
    <recommendedName>
        <fullName evidence="4">PROP1-like PPR domain-containing protein</fullName>
    </recommendedName>
</protein>
<name>A0A9P8CTP3_MORAP</name>
<dbReference type="PANTHER" id="PTHR47932">
    <property type="entry name" value="ATPASE EXPRESSION PROTEIN 3"/>
    <property type="match status" value="1"/>
</dbReference>
<dbReference type="Proteomes" id="UP000717515">
    <property type="component" value="Unassembled WGS sequence"/>
</dbReference>
<accession>A0A9P8CTP3</accession>
<feature type="region of interest" description="Disordered" evidence="3">
    <location>
        <begin position="699"/>
        <end position="752"/>
    </location>
</feature>
<comment type="caution">
    <text evidence="5">The sequence shown here is derived from an EMBL/GenBank/DDBJ whole genome shotgun (WGS) entry which is preliminary data.</text>
</comment>
<proteinExistence type="predicted"/>
<feature type="compositionally biased region" description="Low complexity" evidence="3">
    <location>
        <begin position="718"/>
        <end position="747"/>
    </location>
</feature>
<reference evidence="5" key="1">
    <citation type="submission" date="2021-07" db="EMBL/GenBank/DDBJ databases">
        <title>Draft genome of Mortierella alpina, strain LL118, isolated from an aspen leaf litter sample.</title>
        <authorList>
            <person name="Yang S."/>
            <person name="Vinatzer B.A."/>
        </authorList>
    </citation>
    <scope>NUCLEOTIDE SEQUENCE</scope>
    <source>
        <strain evidence="5">LL118</strain>
    </source>
</reference>
<feature type="region of interest" description="Disordered" evidence="3">
    <location>
        <begin position="330"/>
        <end position="354"/>
    </location>
</feature>